<comment type="similarity">
    <text evidence="2">Belongs to the GerABKC lipoprotein family.</text>
</comment>
<evidence type="ECO:0000256" key="2">
    <source>
        <dbReference type="ARBA" id="ARBA00007886"/>
    </source>
</evidence>
<dbReference type="Pfam" id="PF05504">
    <property type="entry name" value="Spore_GerAC"/>
    <property type="match status" value="1"/>
</dbReference>
<evidence type="ECO:0000259" key="9">
    <source>
        <dbReference type="Pfam" id="PF05504"/>
    </source>
</evidence>
<accession>A0A9X7W0Q1</accession>
<dbReference type="Proteomes" id="UP000663505">
    <property type="component" value="Chromosome"/>
</dbReference>
<dbReference type="AlphaFoldDB" id="A0A9X7W0Q1"/>
<keyword evidence="7" id="KW-0449">Lipoprotein</keyword>
<evidence type="ECO:0000256" key="5">
    <source>
        <dbReference type="ARBA" id="ARBA00023136"/>
    </source>
</evidence>
<evidence type="ECO:0000256" key="7">
    <source>
        <dbReference type="ARBA" id="ARBA00023288"/>
    </source>
</evidence>
<dbReference type="InterPro" id="IPR057336">
    <property type="entry name" value="GerAC_N"/>
</dbReference>
<feature type="domain" description="Spore germination protein N-terminal" evidence="10">
    <location>
        <begin position="27"/>
        <end position="199"/>
    </location>
</feature>
<dbReference type="RefSeq" id="WP_206657378.1">
    <property type="nucleotide sequence ID" value="NZ_CP071182.1"/>
</dbReference>
<keyword evidence="4" id="KW-0732">Signal</keyword>
<reference evidence="11 12" key="1">
    <citation type="submission" date="2021-02" db="EMBL/GenBank/DDBJ databases">
        <title>Alicyclobacillus curvatus sp. nov. and Alicyclobacillus mengziensis sp. nov., two acidophilic bacteria isolated from acid mine drainage.</title>
        <authorList>
            <person name="Huang Y."/>
        </authorList>
    </citation>
    <scope>NUCLEOTIDE SEQUENCE [LARGE SCALE GENOMIC DNA]</scope>
    <source>
        <strain evidence="11 12">S30H14</strain>
    </source>
</reference>
<dbReference type="Gene3D" id="3.30.300.210">
    <property type="entry name" value="Nutrient germinant receptor protein C, domain 3"/>
    <property type="match status" value="1"/>
</dbReference>
<keyword evidence="5" id="KW-0472">Membrane</keyword>
<dbReference type="EMBL" id="CP071182">
    <property type="protein sequence ID" value="QSO48042.1"/>
    <property type="molecule type" value="Genomic_DNA"/>
</dbReference>
<protein>
    <recommendedName>
        <fullName evidence="13">Ger(X)C family spore germination protein</fullName>
    </recommendedName>
</protein>
<dbReference type="InterPro" id="IPR038501">
    <property type="entry name" value="Spore_GerAC_C_sf"/>
</dbReference>
<name>A0A9X7W0Q1_9BACL</name>
<feature type="region of interest" description="Disordered" evidence="8">
    <location>
        <begin position="404"/>
        <end position="424"/>
    </location>
</feature>
<evidence type="ECO:0000313" key="12">
    <source>
        <dbReference type="Proteomes" id="UP000663505"/>
    </source>
</evidence>
<feature type="region of interest" description="Disordered" evidence="8">
    <location>
        <begin position="252"/>
        <end position="281"/>
    </location>
</feature>
<evidence type="ECO:0008006" key="13">
    <source>
        <dbReference type="Google" id="ProtNLM"/>
    </source>
</evidence>
<evidence type="ECO:0000256" key="1">
    <source>
        <dbReference type="ARBA" id="ARBA00004635"/>
    </source>
</evidence>
<keyword evidence="3" id="KW-0309">Germination</keyword>
<dbReference type="PROSITE" id="PS51257">
    <property type="entry name" value="PROKAR_LIPOPROTEIN"/>
    <property type="match status" value="1"/>
</dbReference>
<dbReference type="InterPro" id="IPR046953">
    <property type="entry name" value="Spore_GerAC-like_C"/>
</dbReference>
<feature type="domain" description="Spore germination GerAC-like C-terminal" evidence="9">
    <location>
        <begin position="209"/>
        <end position="398"/>
    </location>
</feature>
<dbReference type="InterPro" id="IPR008844">
    <property type="entry name" value="Spore_GerAC-like"/>
</dbReference>
<evidence type="ECO:0000259" key="10">
    <source>
        <dbReference type="Pfam" id="PF25198"/>
    </source>
</evidence>
<dbReference type="PANTHER" id="PTHR35789">
    <property type="entry name" value="SPORE GERMINATION PROTEIN B3"/>
    <property type="match status" value="1"/>
</dbReference>
<proteinExistence type="inferred from homology"/>
<dbReference type="GO" id="GO:0009847">
    <property type="term" value="P:spore germination"/>
    <property type="evidence" value="ECO:0007669"/>
    <property type="project" value="InterPro"/>
</dbReference>
<dbReference type="PANTHER" id="PTHR35789:SF1">
    <property type="entry name" value="SPORE GERMINATION PROTEIN B3"/>
    <property type="match status" value="1"/>
</dbReference>
<feature type="compositionally biased region" description="Polar residues" evidence="8">
    <location>
        <begin position="263"/>
        <end position="272"/>
    </location>
</feature>
<keyword evidence="6" id="KW-0564">Palmitate</keyword>
<organism evidence="11 12">
    <name type="scientific">Alicyclobacillus mengziensis</name>
    <dbReference type="NCBI Taxonomy" id="2931921"/>
    <lineage>
        <taxon>Bacteria</taxon>
        <taxon>Bacillati</taxon>
        <taxon>Bacillota</taxon>
        <taxon>Bacilli</taxon>
        <taxon>Bacillales</taxon>
        <taxon>Alicyclobacillaceae</taxon>
        <taxon>Alicyclobacillus</taxon>
    </lineage>
</organism>
<dbReference type="KEGG" id="afx:JZ786_03155"/>
<evidence type="ECO:0000313" key="11">
    <source>
        <dbReference type="EMBL" id="QSO48042.1"/>
    </source>
</evidence>
<gene>
    <name evidence="11" type="ORF">JZ786_03155</name>
</gene>
<sequence length="424" mass="46950">MTLKLQIIFGWLLAMTVVTLTGCTPDLVEVDKINVVLGFGVDEVGDNVRISAQIVLPQGAKGNNQDLSSKTQFLLEEATAKTFEQAMDELEAKLPRHMYVPHNTLVLFGNSYAEHGLARSFDYLERDRHYRRNELLLVTSGEARDVLKQQALPESINVLAIRQLVQQFSEKSSVVQSEQLRVIREFLEASHSPVLTVIDRGPNGQPNVTGIGLFRGSKLIKILDMNQTTGLLWLTGPVHKILLNIPCEPSTDGAAEAHGPASDTDNTTTGSTARPGGSGSSFRVLSANVNVTPIMQKGQLSYQVKVRGKAELLRLCQGETMNEKTMKKLEQSLNGNVKQQIESSMKLAQDSKADAVQFGTNLFRWNPTVWRQYASNWDDTFANLKVSYDVQFHLLRTGLTASSPTSEFSREQLPPKAGREELVK</sequence>
<evidence type="ECO:0000256" key="3">
    <source>
        <dbReference type="ARBA" id="ARBA00022544"/>
    </source>
</evidence>
<evidence type="ECO:0000256" key="4">
    <source>
        <dbReference type="ARBA" id="ARBA00022729"/>
    </source>
</evidence>
<keyword evidence="12" id="KW-1185">Reference proteome</keyword>
<dbReference type="Pfam" id="PF25198">
    <property type="entry name" value="Spore_GerAC_N"/>
    <property type="match status" value="1"/>
</dbReference>
<comment type="subcellular location">
    <subcellularLocation>
        <location evidence="1">Membrane</location>
        <topology evidence="1">Lipid-anchor</topology>
    </subcellularLocation>
</comment>
<evidence type="ECO:0000256" key="8">
    <source>
        <dbReference type="SAM" id="MobiDB-lite"/>
    </source>
</evidence>
<evidence type="ECO:0000256" key="6">
    <source>
        <dbReference type="ARBA" id="ARBA00023139"/>
    </source>
</evidence>
<dbReference type="GO" id="GO:0016020">
    <property type="term" value="C:membrane"/>
    <property type="evidence" value="ECO:0007669"/>
    <property type="project" value="UniProtKB-SubCell"/>
</dbReference>